<gene>
    <name evidence="2" type="ORF">GGQ90_002411</name>
</gene>
<dbReference type="Gene3D" id="1.10.10.2910">
    <property type="match status" value="1"/>
</dbReference>
<sequence>MDIDRVELADCGSPEKIIAEIMRQVPEMQIPVPIEELAVAVGITDIHRLETASFEGGLVTQPERASGVILVNSRATAQRQRFTIGHELGHYLIIAHQPASTGQFTCSKADMAIREADRDNRARRMEMEANRFSAGILMPLARFKPDMRNLGTPALEHVFTLAMRYNMSKEATALQYVLHQDAVCAVIISKDGVVRRIYKPNRFPFIDVRVGTSLPTPSLSARLAGDQQSDWDDVHAGVWLAIAREVRHHSLQEQAYRLHDGWIMTLLIYADQDEEEDSDGQISDAYDVWENPRFPSRSRRR</sequence>
<comment type="caution">
    <text evidence="2">The sequence shown here is derived from an EMBL/GenBank/DDBJ whole genome shotgun (WGS) entry which is preliminary data.</text>
</comment>
<reference evidence="2 3" key="1">
    <citation type="submission" date="2020-08" db="EMBL/GenBank/DDBJ databases">
        <title>Genomic Encyclopedia of Type Strains, Phase IV (KMG-IV): sequencing the most valuable type-strain genomes for metagenomic binning, comparative biology and taxonomic classification.</title>
        <authorList>
            <person name="Goeker M."/>
        </authorList>
    </citation>
    <scope>NUCLEOTIDE SEQUENCE [LARGE SCALE GENOMIC DNA]</scope>
    <source>
        <strain evidence="2 3">DSM 19371</strain>
    </source>
</reference>
<organism evidence="2 3">
    <name type="scientific">Sphingobium scionense</name>
    <dbReference type="NCBI Taxonomy" id="1404341"/>
    <lineage>
        <taxon>Bacteria</taxon>
        <taxon>Pseudomonadati</taxon>
        <taxon>Pseudomonadota</taxon>
        <taxon>Alphaproteobacteria</taxon>
        <taxon>Sphingomonadales</taxon>
        <taxon>Sphingomonadaceae</taxon>
        <taxon>Sphingobium</taxon>
    </lineage>
</organism>
<feature type="domain" description="IrrE N-terminal-like" evidence="1">
    <location>
        <begin position="49"/>
        <end position="173"/>
    </location>
</feature>
<dbReference type="RefSeq" id="WP_160984559.1">
    <property type="nucleotide sequence ID" value="NZ_JACIEU010000009.1"/>
</dbReference>
<dbReference type="PANTHER" id="PTHR43236:SF1">
    <property type="entry name" value="BLL7220 PROTEIN"/>
    <property type="match status" value="1"/>
</dbReference>
<name>A0A7W6LSI5_9SPHN</name>
<dbReference type="PANTHER" id="PTHR43236">
    <property type="entry name" value="ANTITOXIN HIGA1"/>
    <property type="match status" value="1"/>
</dbReference>
<dbReference type="InterPro" id="IPR010359">
    <property type="entry name" value="IrrE_HExxH"/>
</dbReference>
<dbReference type="EMBL" id="JACIEU010000009">
    <property type="protein sequence ID" value="MBB4148627.1"/>
    <property type="molecule type" value="Genomic_DNA"/>
</dbReference>
<keyword evidence="3" id="KW-1185">Reference proteome</keyword>
<evidence type="ECO:0000259" key="1">
    <source>
        <dbReference type="Pfam" id="PF06114"/>
    </source>
</evidence>
<dbReference type="AlphaFoldDB" id="A0A7W6LSI5"/>
<protein>
    <submittedName>
        <fullName evidence="2">Zn-dependent peptidase ImmA (M78 family)</fullName>
    </submittedName>
</protein>
<dbReference type="InterPro" id="IPR052345">
    <property type="entry name" value="Rad_response_metalloprotease"/>
</dbReference>
<evidence type="ECO:0000313" key="3">
    <source>
        <dbReference type="Proteomes" id="UP000590524"/>
    </source>
</evidence>
<evidence type="ECO:0000313" key="2">
    <source>
        <dbReference type="EMBL" id="MBB4148627.1"/>
    </source>
</evidence>
<proteinExistence type="predicted"/>
<dbReference type="Pfam" id="PF06114">
    <property type="entry name" value="Peptidase_M78"/>
    <property type="match status" value="1"/>
</dbReference>
<dbReference type="Proteomes" id="UP000590524">
    <property type="component" value="Unassembled WGS sequence"/>
</dbReference>
<accession>A0A7W6LSI5</accession>